<name>A0A438ACV8_9RHOB</name>
<evidence type="ECO:0000313" key="1">
    <source>
        <dbReference type="EMBL" id="RVV96521.1"/>
    </source>
</evidence>
<dbReference type="OrthoDB" id="4555046at2"/>
<protein>
    <submittedName>
        <fullName evidence="1">Uncharacterized protein</fullName>
    </submittedName>
</protein>
<accession>A0A438ACV8</accession>
<comment type="caution">
    <text evidence="1">The sequence shown here is derived from an EMBL/GenBank/DDBJ whole genome shotgun (WGS) entry which is preliminary data.</text>
</comment>
<dbReference type="AlphaFoldDB" id="A0A438ACV8"/>
<sequence>MLMPTKHIKTENALIGVGAEVLALLEREKTVSTLFRDLQNSRRDNELPTIHFDWFLLSLDFLFSLQAIRYEAGLLKKMNQ</sequence>
<dbReference type="Proteomes" id="UP000285908">
    <property type="component" value="Unassembled WGS sequence"/>
</dbReference>
<evidence type="ECO:0000313" key="2">
    <source>
        <dbReference type="Proteomes" id="UP000285908"/>
    </source>
</evidence>
<organism evidence="1 2">
    <name type="scientific">Mesobaculum littorinae</name>
    <dbReference type="NCBI Taxonomy" id="2486419"/>
    <lineage>
        <taxon>Bacteria</taxon>
        <taxon>Pseudomonadati</taxon>
        <taxon>Pseudomonadota</taxon>
        <taxon>Alphaproteobacteria</taxon>
        <taxon>Rhodobacterales</taxon>
        <taxon>Roseobacteraceae</taxon>
        <taxon>Mesobaculum</taxon>
    </lineage>
</organism>
<keyword evidence="2" id="KW-1185">Reference proteome</keyword>
<dbReference type="EMBL" id="RQXX01000013">
    <property type="protein sequence ID" value="RVV96521.1"/>
    <property type="molecule type" value="Genomic_DNA"/>
</dbReference>
<proteinExistence type="predicted"/>
<reference evidence="1 2" key="1">
    <citation type="submission" date="2018-11" db="EMBL/GenBank/DDBJ databases">
        <title>Mesobaculum littorinae gen. nov., sp. nov., isolated from Littorina scabra that represents a novel genus of the order Rhodobacteraceae.</title>
        <authorList>
            <person name="Li F."/>
        </authorList>
    </citation>
    <scope>NUCLEOTIDE SEQUENCE [LARGE SCALE GENOMIC DNA]</scope>
    <source>
        <strain evidence="1 2">M0103</strain>
    </source>
</reference>
<dbReference type="InterPro" id="IPR046897">
    <property type="entry name" value="ABC-3C_MC6"/>
</dbReference>
<gene>
    <name evidence="1" type="ORF">EKE94_18280</name>
</gene>
<dbReference type="Pfam" id="PF20293">
    <property type="entry name" value="MC6"/>
    <property type="match status" value="1"/>
</dbReference>
<dbReference type="RefSeq" id="WP_127908076.1">
    <property type="nucleotide sequence ID" value="NZ_RQXX01000013.1"/>
</dbReference>